<dbReference type="InterPro" id="IPR001283">
    <property type="entry name" value="CRISP-related"/>
</dbReference>
<dbReference type="InterPro" id="IPR018244">
    <property type="entry name" value="Allrgn_V5/Tpx1_CS"/>
</dbReference>
<dbReference type="InterPro" id="IPR014044">
    <property type="entry name" value="CAP_dom"/>
</dbReference>
<gene>
    <name evidence="3 5" type="ORF">BDZ99DRAFT_493022</name>
</gene>
<reference evidence="5" key="2">
    <citation type="submission" date="2020-04" db="EMBL/GenBank/DDBJ databases">
        <authorList>
            <consortium name="NCBI Genome Project"/>
        </authorList>
    </citation>
    <scope>NUCLEOTIDE SEQUENCE</scope>
    <source>
        <strain evidence="5">CBS 304.34</strain>
    </source>
</reference>
<evidence type="ECO:0000256" key="1">
    <source>
        <dbReference type="SAM" id="SignalP"/>
    </source>
</evidence>
<evidence type="ECO:0000313" key="5">
    <source>
        <dbReference type="RefSeq" id="XP_033584105.1"/>
    </source>
</evidence>
<dbReference type="GeneID" id="54464093"/>
<dbReference type="RefSeq" id="XP_033584105.1">
    <property type="nucleotide sequence ID" value="XM_033723200.1"/>
</dbReference>
<dbReference type="Gene3D" id="3.40.33.10">
    <property type="entry name" value="CAP"/>
    <property type="match status" value="1"/>
</dbReference>
<dbReference type="PROSITE" id="PS01009">
    <property type="entry name" value="CRISP_1"/>
    <property type="match status" value="1"/>
</dbReference>
<feature type="chain" id="PRO_5044629654" evidence="1">
    <location>
        <begin position="19"/>
        <end position="216"/>
    </location>
</feature>
<accession>A0A6A6Z7Q1</accession>
<evidence type="ECO:0000313" key="4">
    <source>
        <dbReference type="Proteomes" id="UP000504636"/>
    </source>
</evidence>
<sequence length="216" mass="24113">MKLVSLISAAALALGVVALPAPSDEQTQWANPPDINNARFQDQVLRAHNWMRGPHCAQRLYWDDDLAQKALAGVQSCTPVMQHYDIGTNLAGYGPAGDDPEQYYYDTWNIIAYSWGTDEEAKYDYNHPGFSDATGHFTQVVWRDSSRVGCAWNVCPADVAYQVRFYCGYRNPGNVAPFYPDNVWPRVCPPFPEFTRRAIDTSPAPTAGSNDGHYKA</sequence>
<feature type="domain" description="SCP" evidence="2">
    <location>
        <begin position="39"/>
        <end position="177"/>
    </location>
</feature>
<dbReference type="EMBL" id="MU003692">
    <property type="protein sequence ID" value="KAF2817141.1"/>
    <property type="molecule type" value="Genomic_DNA"/>
</dbReference>
<dbReference type="PRINTS" id="PR00837">
    <property type="entry name" value="V5TPXLIKE"/>
</dbReference>
<dbReference type="AlphaFoldDB" id="A0A6A6Z7Q1"/>
<dbReference type="OrthoDB" id="337038at2759"/>
<reference evidence="5" key="3">
    <citation type="submission" date="2025-04" db="UniProtKB">
        <authorList>
            <consortium name="RefSeq"/>
        </authorList>
    </citation>
    <scope>IDENTIFICATION</scope>
    <source>
        <strain evidence="5">CBS 304.34</strain>
    </source>
</reference>
<reference evidence="3 5" key="1">
    <citation type="journal article" date="2020" name="Stud. Mycol.">
        <title>101 Dothideomycetes genomes: a test case for predicting lifestyles and emergence of pathogens.</title>
        <authorList>
            <person name="Haridas S."/>
            <person name="Albert R."/>
            <person name="Binder M."/>
            <person name="Bloem J."/>
            <person name="Labutti K."/>
            <person name="Salamov A."/>
            <person name="Andreopoulos B."/>
            <person name="Baker S."/>
            <person name="Barry K."/>
            <person name="Bills G."/>
            <person name="Bluhm B."/>
            <person name="Cannon C."/>
            <person name="Castanera R."/>
            <person name="Culley D."/>
            <person name="Daum C."/>
            <person name="Ezra D."/>
            <person name="Gonzalez J."/>
            <person name="Henrissat B."/>
            <person name="Kuo A."/>
            <person name="Liang C."/>
            <person name="Lipzen A."/>
            <person name="Lutzoni F."/>
            <person name="Magnuson J."/>
            <person name="Mondo S."/>
            <person name="Nolan M."/>
            <person name="Ohm R."/>
            <person name="Pangilinan J."/>
            <person name="Park H.-J."/>
            <person name="Ramirez L."/>
            <person name="Alfaro M."/>
            <person name="Sun H."/>
            <person name="Tritt A."/>
            <person name="Yoshinaga Y."/>
            <person name="Zwiers L.-H."/>
            <person name="Turgeon B."/>
            <person name="Goodwin S."/>
            <person name="Spatafora J."/>
            <person name="Crous P."/>
            <person name="Grigoriev I."/>
        </authorList>
    </citation>
    <scope>NUCLEOTIDE SEQUENCE</scope>
    <source>
        <strain evidence="3 5">CBS 304.34</strain>
    </source>
</reference>
<dbReference type="PANTHER" id="PTHR10334">
    <property type="entry name" value="CYSTEINE-RICH SECRETORY PROTEIN-RELATED"/>
    <property type="match status" value="1"/>
</dbReference>
<dbReference type="Proteomes" id="UP000504636">
    <property type="component" value="Unplaced"/>
</dbReference>
<dbReference type="Pfam" id="PF00188">
    <property type="entry name" value="CAP"/>
    <property type="match status" value="1"/>
</dbReference>
<protein>
    <submittedName>
        <fullName evidence="3 5">PR-1-like protein</fullName>
    </submittedName>
</protein>
<evidence type="ECO:0000259" key="2">
    <source>
        <dbReference type="SMART" id="SM00198"/>
    </source>
</evidence>
<keyword evidence="1" id="KW-0732">Signal</keyword>
<dbReference type="GO" id="GO:0005576">
    <property type="term" value="C:extracellular region"/>
    <property type="evidence" value="ECO:0007669"/>
    <property type="project" value="InterPro"/>
</dbReference>
<dbReference type="SUPFAM" id="SSF55797">
    <property type="entry name" value="PR-1-like"/>
    <property type="match status" value="1"/>
</dbReference>
<evidence type="ECO:0000313" key="3">
    <source>
        <dbReference type="EMBL" id="KAF2817141.1"/>
    </source>
</evidence>
<feature type="signal peptide" evidence="1">
    <location>
        <begin position="1"/>
        <end position="18"/>
    </location>
</feature>
<organism evidence="3">
    <name type="scientific">Mytilinidion resinicola</name>
    <dbReference type="NCBI Taxonomy" id="574789"/>
    <lineage>
        <taxon>Eukaryota</taxon>
        <taxon>Fungi</taxon>
        <taxon>Dikarya</taxon>
        <taxon>Ascomycota</taxon>
        <taxon>Pezizomycotina</taxon>
        <taxon>Dothideomycetes</taxon>
        <taxon>Pleosporomycetidae</taxon>
        <taxon>Mytilinidiales</taxon>
        <taxon>Mytilinidiaceae</taxon>
        <taxon>Mytilinidion</taxon>
    </lineage>
</organism>
<proteinExistence type="predicted"/>
<keyword evidence="4" id="KW-1185">Reference proteome</keyword>
<dbReference type="SMART" id="SM00198">
    <property type="entry name" value="SCP"/>
    <property type="match status" value="1"/>
</dbReference>
<name>A0A6A6Z7Q1_9PEZI</name>
<dbReference type="InterPro" id="IPR035940">
    <property type="entry name" value="CAP_sf"/>
</dbReference>